<gene>
    <name evidence="2" type="ORF">HXN55_12270</name>
</gene>
<dbReference type="AlphaFoldDB" id="A0A9D5X4N1"/>
<organism evidence="2 3">
    <name type="scientific">Prevotella nigrescens</name>
    <dbReference type="NCBI Taxonomy" id="28133"/>
    <lineage>
        <taxon>Bacteria</taxon>
        <taxon>Pseudomonadati</taxon>
        <taxon>Bacteroidota</taxon>
        <taxon>Bacteroidia</taxon>
        <taxon>Bacteroidales</taxon>
        <taxon>Prevotellaceae</taxon>
        <taxon>Prevotella</taxon>
    </lineage>
</organism>
<dbReference type="Proteomes" id="UP000787419">
    <property type="component" value="Unassembled WGS sequence"/>
</dbReference>
<protein>
    <submittedName>
        <fullName evidence="2">Dihydroorotate dehydrogenase electron transfer subunit</fullName>
    </submittedName>
</protein>
<dbReference type="Gene3D" id="2.10.240.10">
    <property type="entry name" value="Dihydroorotate dehydrogenase, electron transfer subunit"/>
    <property type="match status" value="1"/>
</dbReference>
<sequence length="40" mass="4218">LENLMACGLGACLCCVEKTSKGNLCVCTAGPVFDVNKLLW</sequence>
<dbReference type="EMBL" id="JABZTM010000234">
    <property type="protein sequence ID" value="MBF1448121.1"/>
    <property type="molecule type" value="Genomic_DNA"/>
</dbReference>
<evidence type="ECO:0000313" key="3">
    <source>
        <dbReference type="Proteomes" id="UP000787419"/>
    </source>
</evidence>
<accession>A0A9D5X4N1</accession>
<reference evidence="2" key="1">
    <citation type="submission" date="2020-04" db="EMBL/GenBank/DDBJ databases">
        <title>Deep metagenomics examines the oral microbiome during advanced dental caries in children, revealing novel taxa and co-occurrences with host molecules.</title>
        <authorList>
            <person name="Baker J.L."/>
            <person name="Morton J.T."/>
            <person name="Dinis M."/>
            <person name="Alvarez R."/>
            <person name="Tran N.C."/>
            <person name="Knight R."/>
            <person name="Edlund A."/>
        </authorList>
    </citation>
    <scope>NUCLEOTIDE SEQUENCE</scope>
    <source>
        <strain evidence="2">JCVI_32_bin.50</strain>
    </source>
</reference>
<comment type="caution">
    <text evidence="2">The sequence shown here is derived from an EMBL/GenBank/DDBJ whole genome shotgun (WGS) entry which is preliminary data.</text>
</comment>
<feature type="domain" description="Dihydroorotate dehydrogenase electron transfer subunit iron-sulphur cluster binding" evidence="1">
    <location>
        <begin position="2"/>
        <end position="38"/>
    </location>
</feature>
<dbReference type="InterPro" id="IPR019480">
    <property type="entry name" value="Dihydroorotate_DH_Fe-S-bd"/>
</dbReference>
<dbReference type="Pfam" id="PF10418">
    <property type="entry name" value="DHODB_Fe-S_bind"/>
    <property type="match status" value="1"/>
</dbReference>
<feature type="non-terminal residue" evidence="2">
    <location>
        <position position="1"/>
    </location>
</feature>
<evidence type="ECO:0000313" key="2">
    <source>
        <dbReference type="EMBL" id="MBF1448121.1"/>
    </source>
</evidence>
<proteinExistence type="predicted"/>
<evidence type="ECO:0000259" key="1">
    <source>
        <dbReference type="Pfam" id="PF10418"/>
    </source>
</evidence>
<name>A0A9D5X4N1_9BACT</name>
<dbReference type="InterPro" id="IPR037117">
    <property type="entry name" value="Dihydroorotate_DH_ele_sf"/>
</dbReference>